<evidence type="ECO:0008006" key="4">
    <source>
        <dbReference type="Google" id="ProtNLM"/>
    </source>
</evidence>
<keyword evidence="1" id="KW-0732">Signal</keyword>
<protein>
    <recommendedName>
        <fullName evidence="4">Peptidase S74 domain-containing protein</fullName>
    </recommendedName>
</protein>
<evidence type="ECO:0000256" key="1">
    <source>
        <dbReference type="SAM" id="SignalP"/>
    </source>
</evidence>
<comment type="caution">
    <text evidence="2">The sequence shown here is derived from an EMBL/GenBank/DDBJ whole genome shotgun (WGS) entry which is preliminary data.</text>
</comment>
<keyword evidence="3" id="KW-1185">Reference proteome</keyword>
<organism evidence="2 3">
    <name type="scientific">Flavobacterium hankyongi</name>
    <dbReference type="NCBI Taxonomy" id="1176532"/>
    <lineage>
        <taxon>Bacteria</taxon>
        <taxon>Pseudomonadati</taxon>
        <taxon>Bacteroidota</taxon>
        <taxon>Flavobacteriia</taxon>
        <taxon>Flavobacteriales</taxon>
        <taxon>Flavobacteriaceae</taxon>
        <taxon>Flavobacterium</taxon>
    </lineage>
</organism>
<dbReference type="RefSeq" id="WP_264543864.1">
    <property type="nucleotide sequence ID" value="NZ_BAABIP010000007.1"/>
</dbReference>
<gene>
    <name evidence="2" type="ORF">GCM10023230_09740</name>
</gene>
<dbReference type="Proteomes" id="UP001500141">
    <property type="component" value="Unassembled WGS sequence"/>
</dbReference>
<accession>A0ABP8ZQ73</accession>
<evidence type="ECO:0000313" key="3">
    <source>
        <dbReference type="Proteomes" id="UP001500141"/>
    </source>
</evidence>
<evidence type="ECO:0000313" key="2">
    <source>
        <dbReference type="EMBL" id="GAA4762470.1"/>
    </source>
</evidence>
<feature type="chain" id="PRO_5047284699" description="Peptidase S74 domain-containing protein" evidence="1">
    <location>
        <begin position="22"/>
        <end position="569"/>
    </location>
</feature>
<feature type="signal peptide" evidence="1">
    <location>
        <begin position="1"/>
        <end position="21"/>
    </location>
</feature>
<reference evidence="3" key="1">
    <citation type="journal article" date="2019" name="Int. J. Syst. Evol. Microbiol.">
        <title>The Global Catalogue of Microorganisms (GCM) 10K type strain sequencing project: providing services to taxonomists for standard genome sequencing and annotation.</title>
        <authorList>
            <consortium name="The Broad Institute Genomics Platform"/>
            <consortium name="The Broad Institute Genome Sequencing Center for Infectious Disease"/>
            <person name="Wu L."/>
            <person name="Ma J."/>
        </authorList>
    </citation>
    <scope>NUCLEOTIDE SEQUENCE [LARGE SCALE GENOMIC DNA]</scope>
    <source>
        <strain evidence="3">JCM 18198</strain>
    </source>
</reference>
<dbReference type="EMBL" id="BAABIP010000007">
    <property type="protein sequence ID" value="GAA4762470.1"/>
    <property type="molecule type" value="Genomic_DNA"/>
</dbReference>
<name>A0ABP8ZQ73_9FLAO</name>
<sequence length="569" mass="59582">MKNIKLLFALLFTGYISFAQAPQKFNYQAVIRNGSNALVANTAIGMRVSILQGSSSGTAVYVETHVPTTNLNGLATVSIGSGSVVSGSMATIDWSAGPYFIKTETDPAGGTNYTITGTTQMVSSPYALYAAKSGSSVAAGSDTQISYNNAGVASGSANNTWNDVTSTHTVTGTSVTTNETITALAGSGTRVVGVDATGNLISLANGIIGSGSNTYLTKWTGTSTQGNSQIQDNGTSLSINYPPQALSKFFVYQQQQTATGDGQHTLMGYRDRNTQNIGSAYSQVGTNSGSAGLSFWGDQYSFATAGFNYNDFNRCGGTLGAEYSGAYWGSLGYKNSANTFYGVYGSNAYSNGTGRSANAMAQGVGGGFFGVIGTMSKGNVVGQINSGSVFSSYNSGNVYTLGKNVELVGGLNDTKTPVYAVTSTESTIYSKGKIQLVNGEAYVSFDKSYASLLGEEPEVTVTARGNCNGVYIASMDKNGFIIKEINNGSSNVVVSWISVGNRIDNKIDEATKMVSSSDFDKNIQDVLFNDGSDLTGKGKAIWWDGSKIQFGTMPESLSKTVRSKDDSRK</sequence>
<proteinExistence type="predicted"/>